<reference evidence="1 2" key="1">
    <citation type="submission" date="2019-04" db="EMBL/GenBank/DDBJ databases">
        <title>Mesorhizobium composti sp. nov., isolated from compost.</title>
        <authorList>
            <person name="Lin S.-Y."/>
            <person name="Hameed A."/>
            <person name="Hsieh Y.-T."/>
            <person name="Young C.-C."/>
        </authorList>
    </citation>
    <scope>NUCLEOTIDE SEQUENCE [LARGE SCALE GENOMIC DNA]</scope>
    <source>
        <strain evidence="1 2">CC-YTH430</strain>
    </source>
</reference>
<name>A0ABY2Q6M7_9HYPH</name>
<evidence type="ECO:0000313" key="1">
    <source>
        <dbReference type="EMBL" id="THF56668.1"/>
    </source>
</evidence>
<dbReference type="EMBL" id="SSNY01000007">
    <property type="protein sequence ID" value="THF56668.1"/>
    <property type="molecule type" value="Genomic_DNA"/>
</dbReference>
<keyword evidence="2" id="KW-1185">Reference proteome</keyword>
<organism evidence="1 2">
    <name type="scientific">Ollibium composti</name>
    <dbReference type="NCBI Taxonomy" id="2675109"/>
    <lineage>
        <taxon>Bacteria</taxon>
        <taxon>Pseudomonadati</taxon>
        <taxon>Pseudomonadota</taxon>
        <taxon>Alphaproteobacteria</taxon>
        <taxon>Hyphomicrobiales</taxon>
        <taxon>Phyllobacteriaceae</taxon>
        <taxon>Ollibium</taxon>
    </lineage>
</organism>
<dbReference type="Pfam" id="PF06199">
    <property type="entry name" value="Phage_tail_2"/>
    <property type="match status" value="1"/>
</dbReference>
<dbReference type="InterPro" id="IPR011855">
    <property type="entry name" value="Phgtail_TP901_1"/>
</dbReference>
<accession>A0ABY2Q6M7</accession>
<comment type="caution">
    <text evidence="1">The sequence shown here is derived from an EMBL/GenBank/DDBJ whole genome shotgun (WGS) entry which is preliminary data.</text>
</comment>
<gene>
    <name evidence="1" type="ORF">E6C48_13255</name>
</gene>
<dbReference type="InterPro" id="IPR022344">
    <property type="entry name" value="GTA_major-tail"/>
</dbReference>
<dbReference type="PRINTS" id="PR01996">
    <property type="entry name" value="MTP1FAMILY"/>
</dbReference>
<dbReference type="RefSeq" id="WP_136357932.1">
    <property type="nucleotide sequence ID" value="NZ_SSNY01000007.1"/>
</dbReference>
<proteinExistence type="predicted"/>
<protein>
    <submittedName>
        <fullName evidence="1">Phage major tail protein, TP901-1 family</fullName>
    </submittedName>
</protein>
<dbReference type="Gene3D" id="4.10.410.40">
    <property type="match status" value="1"/>
</dbReference>
<sequence length="138" mass="14424">MGAQKGKDLLLKLDSTGEGSFVTVAGLRSKRVAFNSETVDVTDADSAGRWRELLAGSGVQRAAVSGSGIFKDAQSDALIRSKFFAGEIATWQMAIPDFGIVSGPFQITSLEYSGAHDGEVTFEMALESAGAISFAVVA</sequence>
<dbReference type="NCBIfam" id="TIGR02126">
    <property type="entry name" value="phgtail_TP901_1"/>
    <property type="match status" value="1"/>
</dbReference>
<dbReference type="Proteomes" id="UP000306441">
    <property type="component" value="Unassembled WGS sequence"/>
</dbReference>
<evidence type="ECO:0000313" key="2">
    <source>
        <dbReference type="Proteomes" id="UP000306441"/>
    </source>
</evidence>